<dbReference type="PANTHER" id="PTHR30460">
    <property type="entry name" value="MODERATE CONDUCTANCE MECHANOSENSITIVE CHANNEL YBIO"/>
    <property type="match status" value="1"/>
</dbReference>
<keyword evidence="6 8" id="KW-1133">Transmembrane helix</keyword>
<dbReference type="AlphaFoldDB" id="A0A2V3W3X8"/>
<dbReference type="SUPFAM" id="SSF50182">
    <property type="entry name" value="Sm-like ribonucleoproteins"/>
    <property type="match status" value="1"/>
</dbReference>
<dbReference type="Gene3D" id="3.30.70.100">
    <property type="match status" value="1"/>
</dbReference>
<feature type="domain" description="Mechanosensitive ion channel MscS" evidence="9">
    <location>
        <begin position="108"/>
        <end position="173"/>
    </location>
</feature>
<comment type="similarity">
    <text evidence="3">Belongs to the MscS (TC 1.A.23) family.</text>
</comment>
<evidence type="ECO:0000313" key="10">
    <source>
        <dbReference type="EMBL" id="PXW88997.1"/>
    </source>
</evidence>
<dbReference type="SUPFAM" id="SSF82861">
    <property type="entry name" value="Mechanosensitive channel protein MscS (YggB), transmembrane region"/>
    <property type="match status" value="1"/>
</dbReference>
<feature type="transmembrane region" description="Helical" evidence="8">
    <location>
        <begin position="20"/>
        <end position="45"/>
    </location>
</feature>
<dbReference type="Gene3D" id="1.10.287.1260">
    <property type="match status" value="1"/>
</dbReference>
<protein>
    <submittedName>
        <fullName evidence="10">Small conductance mechanosensitive channel</fullName>
    </submittedName>
</protein>
<proteinExistence type="inferred from homology"/>
<comment type="caution">
    <text evidence="10">The sequence shown here is derived from an EMBL/GenBank/DDBJ whole genome shotgun (WGS) entry which is preliminary data.</text>
</comment>
<evidence type="ECO:0000313" key="11">
    <source>
        <dbReference type="Proteomes" id="UP000247922"/>
    </source>
</evidence>
<keyword evidence="7 8" id="KW-0472">Membrane</keyword>
<dbReference type="InterPro" id="IPR006685">
    <property type="entry name" value="MscS_channel_2nd"/>
</dbReference>
<evidence type="ECO:0000256" key="7">
    <source>
        <dbReference type="ARBA" id="ARBA00023136"/>
    </source>
</evidence>
<organism evidence="10 11">
    <name type="scientific">Streptohalobacillus salinus</name>
    <dbReference type="NCBI Taxonomy" id="621096"/>
    <lineage>
        <taxon>Bacteria</taxon>
        <taxon>Bacillati</taxon>
        <taxon>Bacillota</taxon>
        <taxon>Bacilli</taxon>
        <taxon>Bacillales</taxon>
        <taxon>Bacillaceae</taxon>
        <taxon>Streptohalobacillus</taxon>
    </lineage>
</organism>
<dbReference type="RefSeq" id="WP_110251824.1">
    <property type="nucleotide sequence ID" value="NZ_QJJR01000011.1"/>
</dbReference>
<dbReference type="InterPro" id="IPR010920">
    <property type="entry name" value="LSM_dom_sf"/>
</dbReference>
<keyword evidence="4" id="KW-1003">Cell membrane</keyword>
<evidence type="ECO:0000256" key="2">
    <source>
        <dbReference type="ARBA" id="ARBA00004236"/>
    </source>
</evidence>
<evidence type="ECO:0000256" key="6">
    <source>
        <dbReference type="ARBA" id="ARBA00022989"/>
    </source>
</evidence>
<dbReference type="InterPro" id="IPR011014">
    <property type="entry name" value="MscS_channel_TM-2"/>
</dbReference>
<reference evidence="10 11" key="1">
    <citation type="submission" date="2018-05" db="EMBL/GenBank/DDBJ databases">
        <title>Genomic Encyclopedia of Type Strains, Phase IV (KMG-IV): sequencing the most valuable type-strain genomes for metagenomic binning, comparative biology and taxonomic classification.</title>
        <authorList>
            <person name="Goeker M."/>
        </authorList>
    </citation>
    <scope>NUCLEOTIDE SEQUENCE [LARGE SCALE GENOMIC DNA]</scope>
    <source>
        <strain evidence="10 11">DSM 22440</strain>
    </source>
</reference>
<evidence type="ECO:0000256" key="1">
    <source>
        <dbReference type="ARBA" id="ARBA00004141"/>
    </source>
</evidence>
<dbReference type="OrthoDB" id="9809206at2"/>
<dbReference type="PANTHER" id="PTHR30460:SF1">
    <property type="entry name" value="MECHANOSENSITIVE ION CHANNEL"/>
    <property type="match status" value="1"/>
</dbReference>
<accession>A0A2V3W3X8</accession>
<gene>
    <name evidence="10" type="ORF">DES38_11143</name>
</gene>
<feature type="transmembrane region" description="Helical" evidence="8">
    <location>
        <begin position="91"/>
        <end position="120"/>
    </location>
</feature>
<name>A0A2V3W3X8_9BACI</name>
<evidence type="ECO:0000256" key="4">
    <source>
        <dbReference type="ARBA" id="ARBA00022475"/>
    </source>
</evidence>
<evidence type="ECO:0000259" key="9">
    <source>
        <dbReference type="Pfam" id="PF00924"/>
    </source>
</evidence>
<dbReference type="InterPro" id="IPR023408">
    <property type="entry name" value="MscS_beta-dom_sf"/>
</dbReference>
<keyword evidence="5 8" id="KW-0812">Transmembrane</keyword>
<evidence type="ECO:0000256" key="3">
    <source>
        <dbReference type="ARBA" id="ARBA00008017"/>
    </source>
</evidence>
<evidence type="ECO:0000256" key="8">
    <source>
        <dbReference type="SAM" id="Phobius"/>
    </source>
</evidence>
<dbReference type="GO" id="GO:0005886">
    <property type="term" value="C:plasma membrane"/>
    <property type="evidence" value="ECO:0007669"/>
    <property type="project" value="UniProtKB-SubCell"/>
</dbReference>
<dbReference type="GO" id="GO:0008381">
    <property type="term" value="F:mechanosensitive monoatomic ion channel activity"/>
    <property type="evidence" value="ECO:0007669"/>
    <property type="project" value="InterPro"/>
</dbReference>
<evidence type="ECO:0000256" key="5">
    <source>
        <dbReference type="ARBA" id="ARBA00022692"/>
    </source>
</evidence>
<keyword evidence="11" id="KW-1185">Reference proteome</keyword>
<feature type="transmembrane region" description="Helical" evidence="8">
    <location>
        <begin position="66"/>
        <end position="85"/>
    </location>
</feature>
<dbReference type="InterPro" id="IPR045276">
    <property type="entry name" value="YbiO_bact"/>
</dbReference>
<comment type="subcellular location">
    <subcellularLocation>
        <location evidence="2">Cell membrane</location>
    </subcellularLocation>
    <subcellularLocation>
        <location evidence="1">Membrane</location>
        <topology evidence="1">Multi-pass membrane protein</topology>
    </subcellularLocation>
</comment>
<dbReference type="EMBL" id="QJJR01000011">
    <property type="protein sequence ID" value="PXW88997.1"/>
    <property type="molecule type" value="Genomic_DNA"/>
</dbReference>
<sequence length="291" mass="32978">MEFSWQRFFEILTLIYENNITKVLFGGLVILIIVVLLQRLITSVVTRTTLMDGKESDTVNSLLRSIIRYIGILGFIFYVLTVFGLDVASMLAGAGVLGIIIGFGAQSLVQDLLAGIFIVYEKQLQKGDWVIVNGIHEGIVEEVGFRVLKIREWSATIVSINNGQVQSVENFNRSKMRILERVTTSYYQDPEITLSVLEAVCVELNQELDAFLKRDLSGDPVEPFHLLGVDSLNDENQGYRYIISGLVEDLNYFGNARTVRTIIAKHFYKNHILMPEQNVRLQQGFAQQEQH</sequence>
<dbReference type="Pfam" id="PF00924">
    <property type="entry name" value="MS_channel_2nd"/>
    <property type="match status" value="1"/>
</dbReference>
<dbReference type="Gene3D" id="2.30.30.60">
    <property type="match status" value="1"/>
</dbReference>
<dbReference type="Proteomes" id="UP000247922">
    <property type="component" value="Unassembled WGS sequence"/>
</dbReference>